<gene>
    <name evidence="6" type="ORF">UW22_C0012G0011</name>
</gene>
<keyword evidence="2" id="KW-0813">Transport</keyword>
<dbReference type="PANTHER" id="PTHR42734">
    <property type="entry name" value="METAL TRANSPORT SYSTEM ATP-BINDING PROTEIN TM_0124-RELATED"/>
    <property type="match status" value="1"/>
</dbReference>
<dbReference type="Gene3D" id="3.40.50.300">
    <property type="entry name" value="P-loop containing nucleotide triphosphate hydrolases"/>
    <property type="match status" value="1"/>
</dbReference>
<dbReference type="PROSITE" id="PS50893">
    <property type="entry name" value="ABC_TRANSPORTER_2"/>
    <property type="match status" value="1"/>
</dbReference>
<dbReference type="GO" id="GO:0005524">
    <property type="term" value="F:ATP binding"/>
    <property type="evidence" value="ECO:0007669"/>
    <property type="project" value="UniProtKB-KW"/>
</dbReference>
<dbReference type="Proteomes" id="UP000034617">
    <property type="component" value="Unassembled WGS sequence"/>
</dbReference>
<evidence type="ECO:0000256" key="2">
    <source>
        <dbReference type="ARBA" id="ARBA00022448"/>
    </source>
</evidence>
<evidence type="ECO:0000256" key="1">
    <source>
        <dbReference type="ARBA" id="ARBA00005417"/>
    </source>
</evidence>
<evidence type="ECO:0000313" key="7">
    <source>
        <dbReference type="Proteomes" id="UP000034617"/>
    </source>
</evidence>
<evidence type="ECO:0000259" key="5">
    <source>
        <dbReference type="PROSITE" id="PS50893"/>
    </source>
</evidence>
<reference evidence="6 7" key="1">
    <citation type="journal article" date="2015" name="Nature">
        <title>rRNA introns, odd ribosomes, and small enigmatic genomes across a large radiation of phyla.</title>
        <authorList>
            <person name="Brown C.T."/>
            <person name="Hug L.A."/>
            <person name="Thomas B.C."/>
            <person name="Sharon I."/>
            <person name="Castelle C.J."/>
            <person name="Singh A."/>
            <person name="Wilkins M.J."/>
            <person name="Williams K.H."/>
            <person name="Banfield J.F."/>
        </authorList>
    </citation>
    <scope>NUCLEOTIDE SEQUENCE [LARGE SCALE GENOMIC DNA]</scope>
</reference>
<accession>A0A0G1J2E3</accession>
<comment type="similarity">
    <text evidence="1">Belongs to the ABC transporter superfamily.</text>
</comment>
<evidence type="ECO:0000256" key="4">
    <source>
        <dbReference type="ARBA" id="ARBA00022840"/>
    </source>
</evidence>
<evidence type="ECO:0000256" key="3">
    <source>
        <dbReference type="ARBA" id="ARBA00022741"/>
    </source>
</evidence>
<dbReference type="InterPro" id="IPR027417">
    <property type="entry name" value="P-loop_NTPase"/>
</dbReference>
<comment type="caution">
    <text evidence="6">The sequence shown here is derived from an EMBL/GenBank/DDBJ whole genome shotgun (WGS) entry which is preliminary data.</text>
</comment>
<dbReference type="AlphaFoldDB" id="A0A0G1J2E3"/>
<dbReference type="SMART" id="SM00382">
    <property type="entry name" value="AAA"/>
    <property type="match status" value="1"/>
</dbReference>
<dbReference type="PANTHER" id="PTHR42734:SF17">
    <property type="entry name" value="METAL TRANSPORT SYSTEM ATP-BINDING PROTEIN TM_0124-RELATED"/>
    <property type="match status" value="1"/>
</dbReference>
<dbReference type="InterPro" id="IPR003439">
    <property type="entry name" value="ABC_transporter-like_ATP-bd"/>
</dbReference>
<keyword evidence="4" id="KW-0067">ATP-binding</keyword>
<dbReference type="GO" id="GO:0016887">
    <property type="term" value="F:ATP hydrolysis activity"/>
    <property type="evidence" value="ECO:0007669"/>
    <property type="project" value="InterPro"/>
</dbReference>
<sequence length="235" mass="26338">MKQPILHVFKLTVELSGHQILHDISFDAQDHETIAVIGPNGAGKTTLFRALLGLIPYEGAITWRPDIKIGYVPQKLSIGKDIPLTTQEFFALKEKDSKEIDRVIGAVRLNTDRTHLKTGIMKQKLGLLSGGELQKVLIAWALVGHPDVLLFDEPTSGIDISAEGTLYSLLHRLQEEEKFTVILISHELQIVYRYATNVICLNKQSLCFGPPKEVMDKENLQKLYGADVGFYQHHT</sequence>
<dbReference type="InterPro" id="IPR050153">
    <property type="entry name" value="Metal_Ion_Import_ABC"/>
</dbReference>
<proteinExistence type="inferred from homology"/>
<dbReference type="SUPFAM" id="SSF52540">
    <property type="entry name" value="P-loop containing nucleoside triphosphate hydrolases"/>
    <property type="match status" value="1"/>
</dbReference>
<dbReference type="Pfam" id="PF00005">
    <property type="entry name" value="ABC_tran"/>
    <property type="match status" value="1"/>
</dbReference>
<protein>
    <recommendedName>
        <fullName evidence="5">ABC transporter domain-containing protein</fullName>
    </recommendedName>
</protein>
<keyword evidence="3" id="KW-0547">Nucleotide-binding</keyword>
<name>A0A0G1J2E3_9BACT</name>
<feature type="domain" description="ABC transporter" evidence="5">
    <location>
        <begin position="6"/>
        <end position="228"/>
    </location>
</feature>
<dbReference type="EMBL" id="LCHM01000012">
    <property type="protein sequence ID" value="KKT38242.1"/>
    <property type="molecule type" value="Genomic_DNA"/>
</dbReference>
<organism evidence="6 7">
    <name type="scientific">Candidatus Gottesmanbacteria bacterium GW2011_GWB1_44_11c</name>
    <dbReference type="NCBI Taxonomy" id="1618447"/>
    <lineage>
        <taxon>Bacteria</taxon>
        <taxon>Candidatus Gottesmaniibacteriota</taxon>
    </lineage>
</organism>
<dbReference type="InterPro" id="IPR003593">
    <property type="entry name" value="AAA+_ATPase"/>
</dbReference>
<evidence type="ECO:0000313" key="6">
    <source>
        <dbReference type="EMBL" id="KKT38242.1"/>
    </source>
</evidence>